<dbReference type="AlphaFoldDB" id="A0A7D8Z649"/>
<dbReference type="InterPro" id="IPR036259">
    <property type="entry name" value="MFS_trans_sf"/>
</dbReference>
<accession>A0A7D8Z649</accession>
<dbReference type="GO" id="GO:0022857">
    <property type="term" value="F:transmembrane transporter activity"/>
    <property type="evidence" value="ECO:0007669"/>
    <property type="project" value="InterPro"/>
</dbReference>
<evidence type="ECO:0000256" key="7">
    <source>
        <dbReference type="ARBA" id="ARBA00023136"/>
    </source>
</evidence>
<feature type="transmembrane region" description="Helical" evidence="9">
    <location>
        <begin position="293"/>
        <end position="315"/>
    </location>
</feature>
<dbReference type="GO" id="GO:0005886">
    <property type="term" value="C:plasma membrane"/>
    <property type="evidence" value="ECO:0007669"/>
    <property type="project" value="UniProtKB-SubCell"/>
</dbReference>
<dbReference type="CDD" id="cd17502">
    <property type="entry name" value="MFS_Azr1_MDR_like"/>
    <property type="match status" value="1"/>
</dbReference>
<comment type="caution">
    <text evidence="12">The sequence shown here is derived from an EMBL/GenBank/DDBJ whole genome shotgun (WGS) entry which is preliminary data.</text>
</comment>
<feature type="transmembrane region" description="Helical" evidence="9">
    <location>
        <begin position="358"/>
        <end position="380"/>
    </location>
</feature>
<dbReference type="OrthoDB" id="10021397at2759"/>
<evidence type="ECO:0000256" key="10">
    <source>
        <dbReference type="SAM" id="SignalP"/>
    </source>
</evidence>
<keyword evidence="4" id="KW-1003">Cell membrane</keyword>
<comment type="subcellular location">
    <subcellularLocation>
        <location evidence="1">Cell membrane</location>
        <topology evidence="1">Multi-pass membrane protein</topology>
    </subcellularLocation>
</comment>
<feature type="transmembrane region" description="Helical" evidence="9">
    <location>
        <begin position="392"/>
        <end position="412"/>
    </location>
</feature>
<dbReference type="SUPFAM" id="SSF103473">
    <property type="entry name" value="MFS general substrate transporter"/>
    <property type="match status" value="1"/>
</dbReference>
<keyword evidence="6 9" id="KW-1133">Transmembrane helix</keyword>
<feature type="transmembrane region" description="Helical" evidence="9">
    <location>
        <begin position="91"/>
        <end position="112"/>
    </location>
</feature>
<feature type="compositionally biased region" description="Polar residues" evidence="8">
    <location>
        <begin position="525"/>
        <end position="539"/>
    </location>
</feature>
<evidence type="ECO:0000313" key="13">
    <source>
        <dbReference type="Proteomes" id="UP000473826"/>
    </source>
</evidence>
<evidence type="ECO:0000256" key="8">
    <source>
        <dbReference type="SAM" id="MobiDB-lite"/>
    </source>
</evidence>
<feature type="transmembrane region" description="Helical" evidence="9">
    <location>
        <begin position="124"/>
        <end position="145"/>
    </location>
</feature>
<reference evidence="12 13" key="1">
    <citation type="journal article" date="2019" name="PLoS Genet.">
        <title>Convergent evolution of linked mating-type loci in basidiomycete fungi.</title>
        <authorList>
            <person name="Sun S."/>
            <person name="Coelho M.A."/>
            <person name="Heitman J."/>
            <person name="Nowrousian M."/>
        </authorList>
    </citation>
    <scope>NUCLEOTIDE SEQUENCE [LARGE SCALE GENOMIC DNA]</scope>
    <source>
        <strain evidence="12 13">CBS 4282</strain>
    </source>
</reference>
<dbReference type="Proteomes" id="UP000473826">
    <property type="component" value="Unassembled WGS sequence"/>
</dbReference>
<evidence type="ECO:0000256" key="1">
    <source>
        <dbReference type="ARBA" id="ARBA00004651"/>
    </source>
</evidence>
<proteinExistence type="inferred from homology"/>
<evidence type="ECO:0000313" key="12">
    <source>
        <dbReference type="EMBL" id="TXT13334.1"/>
    </source>
</evidence>
<feature type="transmembrane region" description="Helical" evidence="9">
    <location>
        <begin position="220"/>
        <end position="239"/>
    </location>
</feature>
<dbReference type="InterPro" id="IPR020846">
    <property type="entry name" value="MFS_dom"/>
</dbReference>
<evidence type="ECO:0000256" key="5">
    <source>
        <dbReference type="ARBA" id="ARBA00022692"/>
    </source>
</evidence>
<dbReference type="PRINTS" id="PR01036">
    <property type="entry name" value="TCRTETB"/>
</dbReference>
<feature type="chain" id="PRO_5028909398" description="Major facilitator superfamily (MFS) profile domain-containing protein" evidence="10">
    <location>
        <begin position="20"/>
        <end position="553"/>
    </location>
</feature>
<dbReference type="Gene3D" id="1.20.1720.10">
    <property type="entry name" value="Multidrug resistance protein D"/>
    <property type="match status" value="1"/>
</dbReference>
<dbReference type="EMBL" id="QKWK01000002">
    <property type="protein sequence ID" value="TXT13334.1"/>
    <property type="molecule type" value="Genomic_DNA"/>
</dbReference>
<feature type="transmembrane region" description="Helical" evidence="9">
    <location>
        <begin position="260"/>
        <end position="281"/>
    </location>
</feature>
<sequence length="553" mass="58771">MPSIGLVLFLAALDQTIIATALPTIAEKFNASPSQFSWVATAYQLAMTLLTPVNGRVSDIVGRKPMLYAAIVVFTIFSALCGAAQNITWLIVARAFQGLGGGSIIGLTTMVVSDIVPLQQRGTYQGYMGASWGIAAVLGPILGGALTQKASWRWCFFINLPTCAVALVLLIFTLKLNPPKKTTFAQLRKTFDFTGLVLVMVGGALLITGFSWAADHGFNTSPAIAMIVVGGVLLLLTVVNSLYTKRNAVIPARMFKTRTTLFFTIASTLHALAFIPSNILLPQFFQGVRGADALQSGVQLLPYAIFVSWSTVVAGQIQSRLRIVRPVVWVGYGMSVLAFGIMYEYFNSTMPMSRQYGLLILPAVGIGLSLSSPLLIMQAAMPLKEMAAVTSAWTLTRSLGGSIGIAVFTAILNTNLRSKFAAVPGYGTEFEVPTSARGYEALQDLPDGPTKVAVLKAFSDAFRPVWLLSIIIFAICLVITIPTRSYSLNRGPAGAKPTPESASPAPEKSEGGDAGAEAQRVLDGSNESSVATLNSTPSRDNVKAEAPTDAKGV</sequence>
<feature type="transmembrane region" description="Helical" evidence="9">
    <location>
        <begin position="327"/>
        <end position="346"/>
    </location>
</feature>
<feature type="compositionally biased region" description="Basic and acidic residues" evidence="8">
    <location>
        <begin position="540"/>
        <end position="553"/>
    </location>
</feature>
<gene>
    <name evidence="12" type="ORF">VHUM_00701</name>
</gene>
<keyword evidence="13" id="KW-1185">Reference proteome</keyword>
<keyword evidence="7 9" id="KW-0472">Membrane</keyword>
<feature type="transmembrane region" description="Helical" evidence="9">
    <location>
        <begin position="35"/>
        <end position="53"/>
    </location>
</feature>
<evidence type="ECO:0000256" key="9">
    <source>
        <dbReference type="SAM" id="Phobius"/>
    </source>
</evidence>
<evidence type="ECO:0000256" key="6">
    <source>
        <dbReference type="ARBA" id="ARBA00022989"/>
    </source>
</evidence>
<organism evidence="12 13">
    <name type="scientific">Vanrija humicola</name>
    <name type="common">Yeast</name>
    <name type="synonym">Cryptococcus humicola</name>
    <dbReference type="NCBI Taxonomy" id="5417"/>
    <lineage>
        <taxon>Eukaryota</taxon>
        <taxon>Fungi</taxon>
        <taxon>Dikarya</taxon>
        <taxon>Basidiomycota</taxon>
        <taxon>Agaricomycotina</taxon>
        <taxon>Tremellomycetes</taxon>
        <taxon>Trichosporonales</taxon>
        <taxon>Trichosporonaceae</taxon>
        <taxon>Vanrija</taxon>
    </lineage>
</organism>
<feature type="transmembrane region" description="Helical" evidence="9">
    <location>
        <begin position="151"/>
        <end position="172"/>
    </location>
</feature>
<dbReference type="Gene3D" id="1.20.1250.20">
    <property type="entry name" value="MFS general substrate transporter like domains"/>
    <property type="match status" value="1"/>
</dbReference>
<dbReference type="FunFam" id="1.20.1720.10:FF:000013">
    <property type="entry name" value="Related to multidrug resistance proteins"/>
    <property type="match status" value="1"/>
</dbReference>
<keyword evidence="3" id="KW-0813">Transport</keyword>
<feature type="transmembrane region" description="Helical" evidence="9">
    <location>
        <begin position="193"/>
        <end position="214"/>
    </location>
</feature>
<feature type="region of interest" description="Disordered" evidence="8">
    <location>
        <begin position="489"/>
        <end position="553"/>
    </location>
</feature>
<feature type="transmembrane region" description="Helical" evidence="9">
    <location>
        <begin position="461"/>
        <end position="481"/>
    </location>
</feature>
<evidence type="ECO:0000256" key="4">
    <source>
        <dbReference type="ARBA" id="ARBA00022475"/>
    </source>
</evidence>
<dbReference type="NCBIfam" id="TIGR00711">
    <property type="entry name" value="efflux_EmrB"/>
    <property type="match status" value="1"/>
</dbReference>
<dbReference type="PROSITE" id="PS50850">
    <property type="entry name" value="MFS"/>
    <property type="match status" value="1"/>
</dbReference>
<protein>
    <recommendedName>
        <fullName evidence="11">Major facilitator superfamily (MFS) profile domain-containing protein</fullName>
    </recommendedName>
</protein>
<evidence type="ECO:0000256" key="2">
    <source>
        <dbReference type="ARBA" id="ARBA00008335"/>
    </source>
</evidence>
<feature type="signal peptide" evidence="10">
    <location>
        <begin position="1"/>
        <end position="19"/>
    </location>
</feature>
<keyword evidence="10" id="KW-0732">Signal</keyword>
<keyword evidence="5 9" id="KW-0812">Transmembrane</keyword>
<feature type="transmembrane region" description="Helical" evidence="9">
    <location>
        <begin position="65"/>
        <end position="85"/>
    </location>
</feature>
<dbReference type="InterPro" id="IPR011701">
    <property type="entry name" value="MFS"/>
</dbReference>
<dbReference type="PANTHER" id="PTHR23501:SF102">
    <property type="entry name" value="DRUG TRANSPORTER, PUTATIVE (AFU_ORTHOLOGUE AFUA_3G08530)-RELATED"/>
    <property type="match status" value="1"/>
</dbReference>
<evidence type="ECO:0000256" key="3">
    <source>
        <dbReference type="ARBA" id="ARBA00022448"/>
    </source>
</evidence>
<name>A0A7D8Z649_VANHU</name>
<feature type="domain" description="Major facilitator superfamily (MFS) profile" evidence="11">
    <location>
        <begin position="1"/>
        <end position="484"/>
    </location>
</feature>
<dbReference type="InterPro" id="IPR004638">
    <property type="entry name" value="EmrB-like"/>
</dbReference>
<dbReference type="PANTHER" id="PTHR23501">
    <property type="entry name" value="MAJOR FACILITATOR SUPERFAMILY"/>
    <property type="match status" value="1"/>
</dbReference>
<dbReference type="Pfam" id="PF07690">
    <property type="entry name" value="MFS_1"/>
    <property type="match status" value="1"/>
</dbReference>
<comment type="similarity">
    <text evidence="2">Belongs to the major facilitator superfamily.</text>
</comment>
<evidence type="ECO:0000259" key="11">
    <source>
        <dbReference type="PROSITE" id="PS50850"/>
    </source>
</evidence>